<proteinExistence type="predicted"/>
<keyword evidence="2" id="KW-1133">Transmembrane helix</keyword>
<gene>
    <name evidence="3" type="ORF">CH360_04510</name>
    <name evidence="4" type="ORF">CH373_07650</name>
</gene>
<keyword evidence="5" id="KW-1185">Reference proteome</keyword>
<keyword evidence="2" id="KW-0472">Membrane</keyword>
<name>A0A2M9ZPJ2_9LEPT</name>
<feature type="transmembrane region" description="Helical" evidence="2">
    <location>
        <begin position="5"/>
        <end position="23"/>
    </location>
</feature>
<keyword evidence="2" id="KW-0812">Transmembrane</keyword>
<feature type="region of interest" description="Disordered" evidence="1">
    <location>
        <begin position="63"/>
        <end position="88"/>
    </location>
</feature>
<dbReference type="Proteomes" id="UP000231962">
    <property type="component" value="Unassembled WGS sequence"/>
</dbReference>
<dbReference type="NCBIfam" id="NF047552">
    <property type="entry name" value="LIC_20245_11074_fam"/>
    <property type="match status" value="1"/>
</dbReference>
<evidence type="ECO:0000256" key="2">
    <source>
        <dbReference type="SAM" id="Phobius"/>
    </source>
</evidence>
<evidence type="ECO:0000313" key="4">
    <source>
        <dbReference type="EMBL" id="PJZ73987.1"/>
    </source>
</evidence>
<evidence type="ECO:0000256" key="1">
    <source>
        <dbReference type="SAM" id="MobiDB-lite"/>
    </source>
</evidence>
<accession>A0A2M9ZPJ2</accession>
<evidence type="ECO:0000313" key="6">
    <source>
        <dbReference type="Proteomes" id="UP000231990"/>
    </source>
</evidence>
<evidence type="ECO:0000313" key="3">
    <source>
        <dbReference type="EMBL" id="PJZ70779.1"/>
    </source>
</evidence>
<feature type="compositionally biased region" description="Low complexity" evidence="1">
    <location>
        <begin position="63"/>
        <end position="80"/>
    </location>
</feature>
<evidence type="ECO:0000313" key="5">
    <source>
        <dbReference type="Proteomes" id="UP000231962"/>
    </source>
</evidence>
<dbReference type="OrthoDB" id="345965at2"/>
<reference evidence="5 6" key="1">
    <citation type="submission" date="2017-07" db="EMBL/GenBank/DDBJ databases">
        <title>Leptospira spp. isolated from tropical soils.</title>
        <authorList>
            <person name="Thibeaux R."/>
            <person name="Iraola G."/>
            <person name="Ferres I."/>
            <person name="Bierque E."/>
            <person name="Girault D."/>
            <person name="Soupe-Gilbert M.-E."/>
            <person name="Picardeau M."/>
            <person name="Goarant C."/>
        </authorList>
    </citation>
    <scope>NUCLEOTIDE SEQUENCE [LARGE SCALE GENOMIC DNA]</scope>
    <source>
        <strain evidence="4 6">FH1-B-B1</strain>
        <strain evidence="3 5">FH1-B-C1</strain>
    </source>
</reference>
<dbReference type="NCBIfam" id="NF047523">
    <property type="entry name" value="LIC_20245_fam"/>
    <property type="match status" value="1"/>
</dbReference>
<dbReference type="RefSeq" id="WP_100712785.1">
    <property type="nucleotide sequence ID" value="NZ_NPDY01000002.1"/>
</dbReference>
<dbReference type="AlphaFoldDB" id="A0A2M9ZPJ2"/>
<sequence length="221" mass="25705">MNKRYLIYGILAFLAIVLIYLFLPTDEINESSSVLQGGLSEGNVARREESIFESQNGFLDFSGSAEEGSSQSESSTSDSSNKTEQKSYWDKLSPAEKTKLYEQMYERFKPLAEKFPNNKLIPRKLSQEETDKRKEEEDHYYQIQGDLLERREVSKDDMSYYLDTKLKKSDDMLEVLRYGFEQIEKIKPNTPGASEYINLMKERLESIEKGREEVLEAKKKL</sequence>
<comment type="caution">
    <text evidence="4">The sequence shown here is derived from an EMBL/GenBank/DDBJ whole genome shotgun (WGS) entry which is preliminary data.</text>
</comment>
<organism evidence="4 6">
    <name type="scientific">Leptospira perolatii</name>
    <dbReference type="NCBI Taxonomy" id="2023191"/>
    <lineage>
        <taxon>Bacteria</taxon>
        <taxon>Pseudomonadati</taxon>
        <taxon>Spirochaetota</taxon>
        <taxon>Spirochaetia</taxon>
        <taxon>Leptospirales</taxon>
        <taxon>Leptospiraceae</taxon>
        <taxon>Leptospira</taxon>
    </lineage>
</organism>
<dbReference type="Proteomes" id="UP000231990">
    <property type="component" value="Unassembled WGS sequence"/>
</dbReference>
<dbReference type="EMBL" id="NPDZ01000003">
    <property type="protein sequence ID" value="PJZ73987.1"/>
    <property type="molecule type" value="Genomic_DNA"/>
</dbReference>
<protein>
    <submittedName>
        <fullName evidence="4">Uncharacterized protein</fullName>
    </submittedName>
</protein>
<dbReference type="EMBL" id="NPDY01000002">
    <property type="protein sequence ID" value="PJZ70779.1"/>
    <property type="molecule type" value="Genomic_DNA"/>
</dbReference>